<sequence>NDCVQLTRQPAHSLYSLPTMLDSESSSNASDSTTASEEEDDPWPAPATGKTRSLTLPESITKLGPEALYDLIQNRARERYGNKPKDIQIAAVMDLVKRKNSFVLAGTGFGKTRIAEMYWDLFPQGKKAVVLSLNPLDSLGDNQVLEKETAKKPISAVNLTKMNLTESVAKKIINGDYSFVYLSPEVLLNNALFHQIFFDEKFRDRLISTVVDEAHMVYIWGLVASGKAKKIISHLKHQDRAIFRPLYGKLGSKLVLTNGVPLLLLSATCRPIAITGILKSLKLTRENISIQRADSLGPKFA</sequence>
<dbReference type="PANTHER" id="PTHR13710:SF105">
    <property type="entry name" value="ATP-DEPENDENT DNA HELICASE Q1"/>
    <property type="match status" value="1"/>
</dbReference>
<dbReference type="InterPro" id="IPR014001">
    <property type="entry name" value="Helicase_ATP-bd"/>
</dbReference>
<evidence type="ECO:0000256" key="2">
    <source>
        <dbReference type="ARBA" id="ARBA00023125"/>
    </source>
</evidence>
<dbReference type="Proteomes" id="UP000005240">
    <property type="component" value="Unassembled WGS sequence"/>
</dbReference>
<evidence type="ECO:0000256" key="3">
    <source>
        <dbReference type="ARBA" id="ARBA00023235"/>
    </source>
</evidence>
<dbReference type="OrthoDB" id="10261556at2759"/>
<evidence type="ECO:0000313" key="8">
    <source>
        <dbReference type="EMBL" id="OAV94131.1"/>
    </source>
</evidence>
<dbReference type="InterPro" id="IPR011545">
    <property type="entry name" value="DEAD/DEAH_box_helicase_dom"/>
</dbReference>
<dbReference type="VEuPathDB" id="FungiDB:PTTG_09269"/>
<protein>
    <recommendedName>
        <fullName evidence="5">DNA 3'-5' helicase</fullName>
        <ecNumber evidence="5">5.6.2.4</ecNumber>
    </recommendedName>
</protein>
<reference evidence="8" key="2">
    <citation type="submission" date="2016-05" db="EMBL/GenBank/DDBJ databases">
        <title>Comparative analysis highlights variable genome content of wheat rusts and divergence of the mating loci.</title>
        <authorList>
            <person name="Cuomo C.A."/>
            <person name="Bakkeren G."/>
            <person name="Szabo L."/>
            <person name="Khalil H."/>
            <person name="Joly D."/>
            <person name="Goldberg J."/>
            <person name="Young S."/>
            <person name="Zeng Q."/>
            <person name="Fellers J."/>
        </authorList>
    </citation>
    <scope>NUCLEOTIDE SEQUENCE [LARGE SCALE GENOMIC DNA]</scope>
    <source>
        <strain evidence="8">1-1 BBBD Race 1</strain>
    </source>
</reference>
<evidence type="ECO:0000313" key="9">
    <source>
        <dbReference type="EnsemblFungi" id="PTTG_09269-t43_1-p1"/>
    </source>
</evidence>
<dbReference type="EMBL" id="ADAS02000043">
    <property type="protein sequence ID" value="OAV94131.1"/>
    <property type="molecule type" value="Genomic_DNA"/>
</dbReference>
<dbReference type="PANTHER" id="PTHR13710">
    <property type="entry name" value="DNA HELICASE RECQ FAMILY MEMBER"/>
    <property type="match status" value="1"/>
</dbReference>
<dbReference type="SUPFAM" id="SSF52540">
    <property type="entry name" value="P-loop containing nucleoside triphosphate hydrolases"/>
    <property type="match status" value="1"/>
</dbReference>
<feature type="compositionally biased region" description="Polar residues" evidence="6">
    <location>
        <begin position="1"/>
        <end position="10"/>
    </location>
</feature>
<dbReference type="GO" id="GO:0000724">
    <property type="term" value="P:double-strand break repair via homologous recombination"/>
    <property type="evidence" value="ECO:0007669"/>
    <property type="project" value="TreeGrafter"/>
</dbReference>
<keyword evidence="10" id="KW-1185">Reference proteome</keyword>
<dbReference type="GO" id="GO:0005524">
    <property type="term" value="F:ATP binding"/>
    <property type="evidence" value="ECO:0007669"/>
    <property type="project" value="InterPro"/>
</dbReference>
<reference evidence="8" key="1">
    <citation type="submission" date="2009-11" db="EMBL/GenBank/DDBJ databases">
        <authorList>
            <consortium name="The Broad Institute Genome Sequencing Platform"/>
            <person name="Ward D."/>
            <person name="Feldgarden M."/>
            <person name="Earl A."/>
            <person name="Young S.K."/>
            <person name="Zeng Q."/>
            <person name="Koehrsen M."/>
            <person name="Alvarado L."/>
            <person name="Berlin A."/>
            <person name="Bochicchio J."/>
            <person name="Borenstein D."/>
            <person name="Chapman S.B."/>
            <person name="Chen Z."/>
            <person name="Engels R."/>
            <person name="Freedman E."/>
            <person name="Gellesch M."/>
            <person name="Goldberg J."/>
            <person name="Griggs A."/>
            <person name="Gujja S."/>
            <person name="Heilman E."/>
            <person name="Heiman D."/>
            <person name="Hepburn T."/>
            <person name="Howarth C."/>
            <person name="Jen D."/>
            <person name="Larson L."/>
            <person name="Lewis B."/>
            <person name="Mehta T."/>
            <person name="Park D."/>
            <person name="Pearson M."/>
            <person name="Roberts A."/>
            <person name="Saif S."/>
            <person name="Shea T."/>
            <person name="Shenoy N."/>
            <person name="Sisk P."/>
            <person name="Stolte C."/>
            <person name="Sykes S."/>
            <person name="Thomson T."/>
            <person name="Walk T."/>
            <person name="White J."/>
            <person name="Yandava C."/>
            <person name="Izard J."/>
            <person name="Baranova O.V."/>
            <person name="Blanton J.M."/>
            <person name="Tanner A.C."/>
            <person name="Dewhirst F.E."/>
            <person name="Haas B."/>
            <person name="Nusbaum C."/>
            <person name="Birren B."/>
        </authorList>
    </citation>
    <scope>NUCLEOTIDE SEQUENCE [LARGE SCALE GENOMIC DNA]</scope>
    <source>
        <strain evidence="8">1-1 BBBD Race 1</strain>
    </source>
</reference>
<comment type="catalytic activity">
    <reaction evidence="4">
        <text>Couples ATP hydrolysis with the unwinding of duplex DNA by translocating in the 3'-5' direction.</text>
        <dbReference type="EC" id="5.6.2.4"/>
    </reaction>
</comment>
<dbReference type="GO" id="GO:0003677">
    <property type="term" value="F:DNA binding"/>
    <property type="evidence" value="ECO:0007669"/>
    <property type="project" value="UniProtKB-KW"/>
</dbReference>
<dbReference type="Pfam" id="PF00270">
    <property type="entry name" value="DEAD"/>
    <property type="match status" value="1"/>
</dbReference>
<evidence type="ECO:0000256" key="1">
    <source>
        <dbReference type="ARBA" id="ARBA00005446"/>
    </source>
</evidence>
<proteinExistence type="inferred from homology"/>
<dbReference type="GO" id="GO:0005737">
    <property type="term" value="C:cytoplasm"/>
    <property type="evidence" value="ECO:0007669"/>
    <property type="project" value="TreeGrafter"/>
</dbReference>
<dbReference type="AlphaFoldDB" id="A0A180GNI5"/>
<evidence type="ECO:0000259" key="7">
    <source>
        <dbReference type="PROSITE" id="PS51192"/>
    </source>
</evidence>
<evidence type="ECO:0000256" key="6">
    <source>
        <dbReference type="SAM" id="MobiDB-lite"/>
    </source>
</evidence>
<dbReference type="EnsemblFungi" id="PTTG_09269-t43_1">
    <property type="protein sequence ID" value="PTTG_09269-t43_1-p1"/>
    <property type="gene ID" value="PTTG_09269"/>
</dbReference>
<feature type="domain" description="Helicase ATP-binding" evidence="7">
    <location>
        <begin position="92"/>
        <end position="287"/>
    </location>
</feature>
<reference evidence="9" key="4">
    <citation type="submission" date="2025-05" db="UniProtKB">
        <authorList>
            <consortium name="EnsemblFungi"/>
        </authorList>
    </citation>
    <scope>IDENTIFICATION</scope>
    <source>
        <strain evidence="9">isolate 1-1 / race 1 (BBBD)</strain>
    </source>
</reference>
<keyword evidence="2" id="KW-0238">DNA-binding</keyword>
<name>A0A180GNI5_PUCT1</name>
<keyword evidence="3" id="KW-0413">Isomerase</keyword>
<feature type="compositionally biased region" description="Low complexity" evidence="6">
    <location>
        <begin position="22"/>
        <end position="35"/>
    </location>
</feature>
<evidence type="ECO:0000256" key="4">
    <source>
        <dbReference type="ARBA" id="ARBA00034617"/>
    </source>
</evidence>
<comment type="similarity">
    <text evidence="1">Belongs to the helicase family. RecQ subfamily.</text>
</comment>
<dbReference type="EC" id="5.6.2.4" evidence="5"/>
<dbReference type="GO" id="GO:0005694">
    <property type="term" value="C:chromosome"/>
    <property type="evidence" value="ECO:0007669"/>
    <property type="project" value="TreeGrafter"/>
</dbReference>
<dbReference type="InterPro" id="IPR027417">
    <property type="entry name" value="P-loop_NTPase"/>
</dbReference>
<dbReference type="GO" id="GO:0043138">
    <property type="term" value="F:3'-5' DNA helicase activity"/>
    <property type="evidence" value="ECO:0007669"/>
    <property type="project" value="UniProtKB-EC"/>
</dbReference>
<dbReference type="GO" id="GO:0009378">
    <property type="term" value="F:four-way junction helicase activity"/>
    <property type="evidence" value="ECO:0007669"/>
    <property type="project" value="TreeGrafter"/>
</dbReference>
<accession>A0A180GNI5</accession>
<evidence type="ECO:0000256" key="5">
    <source>
        <dbReference type="ARBA" id="ARBA00034808"/>
    </source>
</evidence>
<reference evidence="9 10" key="3">
    <citation type="journal article" date="2017" name="G3 (Bethesda)">
        <title>Comparative analysis highlights variable genome content of wheat rusts and divergence of the mating loci.</title>
        <authorList>
            <person name="Cuomo C.A."/>
            <person name="Bakkeren G."/>
            <person name="Khalil H.B."/>
            <person name="Panwar V."/>
            <person name="Joly D."/>
            <person name="Linning R."/>
            <person name="Sakthikumar S."/>
            <person name="Song X."/>
            <person name="Adiconis X."/>
            <person name="Fan L."/>
            <person name="Goldberg J.M."/>
            <person name="Levin J.Z."/>
            <person name="Young S."/>
            <person name="Zeng Q."/>
            <person name="Anikster Y."/>
            <person name="Bruce M."/>
            <person name="Wang M."/>
            <person name="Yin C."/>
            <person name="McCallum B."/>
            <person name="Szabo L.J."/>
            <person name="Hulbert S."/>
            <person name="Chen X."/>
            <person name="Fellers J.P."/>
        </authorList>
    </citation>
    <scope>NUCLEOTIDE SEQUENCE</scope>
    <source>
        <strain evidence="9">isolate 1-1 / race 1 (BBBD)</strain>
        <strain evidence="10">Isolate 1-1 / race 1 (BBBD)</strain>
    </source>
</reference>
<dbReference type="PROSITE" id="PS51192">
    <property type="entry name" value="HELICASE_ATP_BIND_1"/>
    <property type="match status" value="1"/>
</dbReference>
<dbReference type="Gene3D" id="3.40.50.300">
    <property type="entry name" value="P-loop containing nucleotide triphosphate hydrolases"/>
    <property type="match status" value="1"/>
</dbReference>
<feature type="region of interest" description="Disordered" evidence="6">
    <location>
        <begin position="1"/>
        <end position="57"/>
    </location>
</feature>
<gene>
    <name evidence="8" type="ORF">PTTG_09269</name>
</gene>
<feature type="non-terminal residue" evidence="8">
    <location>
        <position position="1"/>
    </location>
</feature>
<evidence type="ECO:0000313" key="10">
    <source>
        <dbReference type="Proteomes" id="UP000005240"/>
    </source>
</evidence>
<organism evidence="8">
    <name type="scientific">Puccinia triticina (isolate 1-1 / race 1 (BBBD))</name>
    <name type="common">Brown leaf rust fungus</name>
    <dbReference type="NCBI Taxonomy" id="630390"/>
    <lineage>
        <taxon>Eukaryota</taxon>
        <taxon>Fungi</taxon>
        <taxon>Dikarya</taxon>
        <taxon>Basidiomycota</taxon>
        <taxon>Pucciniomycotina</taxon>
        <taxon>Pucciniomycetes</taxon>
        <taxon>Pucciniales</taxon>
        <taxon>Pucciniaceae</taxon>
        <taxon>Puccinia</taxon>
    </lineage>
</organism>